<gene>
    <name evidence="2" type="ORF">K461DRAFT_320618</name>
</gene>
<evidence type="ECO:0000313" key="3">
    <source>
        <dbReference type="Proteomes" id="UP000799439"/>
    </source>
</evidence>
<sequence>MSSIDIQAMHFETLSEEDIYELNKLDITAWLKDDLEHKASFSDAEVTDYYLRLRAFLRRVLLGYKKFGFEMELAIMAGQLLANDAFRDDIISLGRKKARFENIIDNKRITLSLTCHVRNVLQEMIVKVAKDMKSDDADAIKTKPFLQWLTWNQALRNTSAMIEKLHERMEFDKQRFKMSPSTSNQINDASSQLDSDSGSDSD</sequence>
<name>A0A9P4IZQ6_9PEZI</name>
<evidence type="ECO:0000313" key="2">
    <source>
        <dbReference type="EMBL" id="KAF2152858.1"/>
    </source>
</evidence>
<reference evidence="2" key="1">
    <citation type="journal article" date="2020" name="Stud. Mycol.">
        <title>101 Dothideomycetes genomes: a test case for predicting lifestyles and emergence of pathogens.</title>
        <authorList>
            <person name="Haridas S."/>
            <person name="Albert R."/>
            <person name="Binder M."/>
            <person name="Bloem J."/>
            <person name="Labutti K."/>
            <person name="Salamov A."/>
            <person name="Andreopoulos B."/>
            <person name="Baker S."/>
            <person name="Barry K."/>
            <person name="Bills G."/>
            <person name="Bluhm B."/>
            <person name="Cannon C."/>
            <person name="Castanera R."/>
            <person name="Culley D."/>
            <person name="Daum C."/>
            <person name="Ezra D."/>
            <person name="Gonzalez J."/>
            <person name="Henrissat B."/>
            <person name="Kuo A."/>
            <person name="Liang C."/>
            <person name="Lipzen A."/>
            <person name="Lutzoni F."/>
            <person name="Magnuson J."/>
            <person name="Mondo S."/>
            <person name="Nolan M."/>
            <person name="Ohm R."/>
            <person name="Pangilinan J."/>
            <person name="Park H.-J."/>
            <person name="Ramirez L."/>
            <person name="Alfaro M."/>
            <person name="Sun H."/>
            <person name="Tritt A."/>
            <person name="Yoshinaga Y."/>
            <person name="Zwiers L.-H."/>
            <person name="Turgeon B."/>
            <person name="Goodwin S."/>
            <person name="Spatafora J."/>
            <person name="Crous P."/>
            <person name="Grigoriev I."/>
        </authorList>
    </citation>
    <scope>NUCLEOTIDE SEQUENCE</scope>
    <source>
        <strain evidence="2">CBS 260.36</strain>
    </source>
</reference>
<dbReference type="Proteomes" id="UP000799439">
    <property type="component" value="Unassembled WGS sequence"/>
</dbReference>
<comment type="caution">
    <text evidence="2">The sequence shown here is derived from an EMBL/GenBank/DDBJ whole genome shotgun (WGS) entry which is preliminary data.</text>
</comment>
<evidence type="ECO:0000256" key="1">
    <source>
        <dbReference type="SAM" id="MobiDB-lite"/>
    </source>
</evidence>
<dbReference type="AlphaFoldDB" id="A0A9P4IZQ6"/>
<organism evidence="2 3">
    <name type="scientific">Myriangium duriaei CBS 260.36</name>
    <dbReference type="NCBI Taxonomy" id="1168546"/>
    <lineage>
        <taxon>Eukaryota</taxon>
        <taxon>Fungi</taxon>
        <taxon>Dikarya</taxon>
        <taxon>Ascomycota</taxon>
        <taxon>Pezizomycotina</taxon>
        <taxon>Dothideomycetes</taxon>
        <taxon>Dothideomycetidae</taxon>
        <taxon>Myriangiales</taxon>
        <taxon>Myriangiaceae</taxon>
        <taxon>Myriangium</taxon>
    </lineage>
</organism>
<accession>A0A9P4IZQ6</accession>
<feature type="region of interest" description="Disordered" evidence="1">
    <location>
        <begin position="176"/>
        <end position="202"/>
    </location>
</feature>
<keyword evidence="3" id="KW-1185">Reference proteome</keyword>
<dbReference type="EMBL" id="ML996085">
    <property type="protein sequence ID" value="KAF2152858.1"/>
    <property type="molecule type" value="Genomic_DNA"/>
</dbReference>
<proteinExistence type="predicted"/>
<protein>
    <submittedName>
        <fullName evidence="2">Uncharacterized protein</fullName>
    </submittedName>
</protein>